<evidence type="ECO:0000256" key="2">
    <source>
        <dbReference type="ARBA" id="ARBA00008017"/>
    </source>
</evidence>
<keyword evidence="4 7" id="KW-0812">Transmembrane</keyword>
<dbReference type="EMBL" id="RQEP01000005">
    <property type="protein sequence ID" value="TGK07807.1"/>
    <property type="molecule type" value="Genomic_DNA"/>
</dbReference>
<evidence type="ECO:0000313" key="11">
    <source>
        <dbReference type="Proteomes" id="UP000297453"/>
    </source>
</evidence>
<dbReference type="InterPro" id="IPR011014">
    <property type="entry name" value="MscS_channel_TM-2"/>
</dbReference>
<dbReference type="GO" id="GO:0008381">
    <property type="term" value="F:mechanosensitive monoatomic ion channel activity"/>
    <property type="evidence" value="ECO:0007669"/>
    <property type="project" value="UniProtKB-ARBA"/>
</dbReference>
<comment type="caution">
    <text evidence="10">The sequence shown here is derived from an EMBL/GenBank/DDBJ whole genome shotgun (WGS) entry which is preliminary data.</text>
</comment>
<sequence length="347" mass="37525">MSELRLILESHWILGLASVASGILLGYLFGGFIVPRLARSLTKDALDTEHPLYLALLSFVRLLFLIFGLYTALRVVPLGPDTKENFSLYLKVFSILIFTVSLARVGSGAFALYSTKTEGLLPSASILNNIVRMLIFSTGALVALQTLGISVTPALTALGVGGLAFALGLQETLSSLFAGLGVLLGKKVSVGDYISLETGEEGLVEDINWRTTSLKKGNGSTIIIPNAKMSKTTFTNYSLPNSGLWITIEFSVDPRIETPKLEEVVLDSARQASDQIYPKKEFGSQVNLIYKSLGSTNMDLAVNISVQDIKHSQQIRSFFIKSLHSKFKSEGIGIVSPETSKIKAKGS</sequence>
<organism evidence="10 11">
    <name type="scientific">Leptospira semungkisensis</name>
    <dbReference type="NCBI Taxonomy" id="2484985"/>
    <lineage>
        <taxon>Bacteria</taxon>
        <taxon>Pseudomonadati</taxon>
        <taxon>Spirochaetota</taxon>
        <taxon>Spirochaetia</taxon>
        <taxon>Leptospirales</taxon>
        <taxon>Leptospiraceae</taxon>
        <taxon>Leptospira</taxon>
    </lineage>
</organism>
<dbReference type="RefSeq" id="WP_135586007.1">
    <property type="nucleotide sequence ID" value="NZ_RQEP01000005.1"/>
</dbReference>
<feature type="transmembrane region" description="Helical" evidence="7">
    <location>
        <begin position="12"/>
        <end position="33"/>
    </location>
</feature>
<dbReference type="Pfam" id="PF00924">
    <property type="entry name" value="MS_channel_2nd"/>
    <property type="match status" value="1"/>
</dbReference>
<evidence type="ECO:0000256" key="7">
    <source>
        <dbReference type="SAM" id="Phobius"/>
    </source>
</evidence>
<dbReference type="SUPFAM" id="SSF82861">
    <property type="entry name" value="Mechanosensitive channel protein MscS (YggB), transmembrane region"/>
    <property type="match status" value="1"/>
</dbReference>
<keyword evidence="3" id="KW-1003">Cell membrane</keyword>
<dbReference type="PANTHER" id="PTHR30566:SF25">
    <property type="entry name" value="INNER MEMBRANE PROTEIN"/>
    <property type="match status" value="1"/>
</dbReference>
<feature type="transmembrane region" description="Helical" evidence="7">
    <location>
        <begin position="88"/>
        <end position="113"/>
    </location>
</feature>
<dbReference type="PANTHER" id="PTHR30566">
    <property type="entry name" value="YNAI-RELATED MECHANOSENSITIVE ION CHANNEL"/>
    <property type="match status" value="1"/>
</dbReference>
<evidence type="ECO:0000259" key="8">
    <source>
        <dbReference type="Pfam" id="PF00924"/>
    </source>
</evidence>
<feature type="domain" description="Mechanosensitive ion channel MscS" evidence="8">
    <location>
        <begin position="172"/>
        <end position="238"/>
    </location>
</feature>
<dbReference type="SUPFAM" id="SSF50182">
    <property type="entry name" value="Sm-like ribonucleoproteins"/>
    <property type="match status" value="1"/>
</dbReference>
<evidence type="ECO:0000256" key="4">
    <source>
        <dbReference type="ARBA" id="ARBA00022692"/>
    </source>
</evidence>
<keyword evidence="11" id="KW-1185">Reference proteome</keyword>
<dbReference type="Pfam" id="PF21088">
    <property type="entry name" value="MS_channel_1st"/>
    <property type="match status" value="1"/>
</dbReference>
<keyword evidence="5 7" id="KW-1133">Transmembrane helix</keyword>
<evidence type="ECO:0000256" key="6">
    <source>
        <dbReference type="ARBA" id="ARBA00023136"/>
    </source>
</evidence>
<accession>A0A4R9GA75</accession>
<evidence type="ECO:0000256" key="5">
    <source>
        <dbReference type="ARBA" id="ARBA00022989"/>
    </source>
</evidence>
<feature type="transmembrane region" description="Helical" evidence="7">
    <location>
        <begin position="53"/>
        <end position="76"/>
    </location>
</feature>
<name>A0A4R9GA75_9LEPT</name>
<reference evidence="10" key="1">
    <citation type="journal article" date="2019" name="PLoS Negl. Trop. Dis.">
        <title>Revisiting the worldwide diversity of Leptospira species in the environment.</title>
        <authorList>
            <person name="Vincent A.T."/>
            <person name="Schiettekatte O."/>
            <person name="Bourhy P."/>
            <person name="Veyrier F.J."/>
            <person name="Picardeau M."/>
        </authorList>
    </citation>
    <scope>NUCLEOTIDE SEQUENCE [LARGE SCALE GENOMIC DNA]</scope>
    <source>
        <strain evidence="10">SSS9</strain>
    </source>
</reference>
<dbReference type="OrthoDB" id="9809206at2"/>
<keyword evidence="6 7" id="KW-0472">Membrane</keyword>
<gene>
    <name evidence="10" type="ORF">EHO59_06840</name>
</gene>
<proteinExistence type="inferred from homology"/>
<protein>
    <submittedName>
        <fullName evidence="10">Mechanosensitive ion channel family protein</fullName>
    </submittedName>
</protein>
<dbReference type="AlphaFoldDB" id="A0A4R9GA75"/>
<evidence type="ECO:0000259" key="9">
    <source>
        <dbReference type="Pfam" id="PF21088"/>
    </source>
</evidence>
<evidence type="ECO:0000256" key="3">
    <source>
        <dbReference type="ARBA" id="ARBA00022475"/>
    </source>
</evidence>
<evidence type="ECO:0000256" key="1">
    <source>
        <dbReference type="ARBA" id="ARBA00004651"/>
    </source>
</evidence>
<comment type="subcellular location">
    <subcellularLocation>
        <location evidence="1">Cell membrane</location>
        <topology evidence="1">Multi-pass membrane protein</topology>
    </subcellularLocation>
</comment>
<dbReference type="GO" id="GO:0005886">
    <property type="term" value="C:plasma membrane"/>
    <property type="evidence" value="ECO:0007669"/>
    <property type="project" value="UniProtKB-SubCell"/>
</dbReference>
<dbReference type="InterPro" id="IPR006685">
    <property type="entry name" value="MscS_channel_2nd"/>
</dbReference>
<dbReference type="InterPro" id="IPR010920">
    <property type="entry name" value="LSM_dom_sf"/>
</dbReference>
<dbReference type="Proteomes" id="UP000297453">
    <property type="component" value="Unassembled WGS sequence"/>
</dbReference>
<evidence type="ECO:0000313" key="10">
    <source>
        <dbReference type="EMBL" id="TGK07807.1"/>
    </source>
</evidence>
<dbReference type="InterPro" id="IPR049142">
    <property type="entry name" value="MS_channel_1st"/>
</dbReference>
<feature type="transmembrane region" description="Helical" evidence="7">
    <location>
        <begin position="133"/>
        <end position="166"/>
    </location>
</feature>
<dbReference type="Gene3D" id="2.30.30.60">
    <property type="match status" value="1"/>
</dbReference>
<dbReference type="Gene3D" id="1.10.287.1260">
    <property type="match status" value="1"/>
</dbReference>
<dbReference type="InterPro" id="IPR023408">
    <property type="entry name" value="MscS_beta-dom_sf"/>
</dbReference>
<comment type="similarity">
    <text evidence="2">Belongs to the MscS (TC 1.A.23) family.</text>
</comment>
<feature type="domain" description="Mechanosensitive ion channel transmembrane helices 2/3" evidence="9">
    <location>
        <begin position="129"/>
        <end position="170"/>
    </location>
</feature>